<evidence type="ECO:0000256" key="2">
    <source>
        <dbReference type="ARBA" id="ARBA00022741"/>
    </source>
</evidence>
<gene>
    <name evidence="5" type="primary">RAB8B</name>
    <name evidence="5" type="ORF">MHBO_001150</name>
</gene>
<dbReference type="Gene3D" id="3.40.50.300">
    <property type="entry name" value="P-loop containing nucleotide triphosphate hydrolases"/>
    <property type="match status" value="1"/>
</dbReference>
<dbReference type="InterPro" id="IPR027417">
    <property type="entry name" value="P-loop_NTPase"/>
</dbReference>
<dbReference type="EMBL" id="JBDODL010000249">
    <property type="protein sequence ID" value="MES1919295.1"/>
    <property type="molecule type" value="Genomic_DNA"/>
</dbReference>
<dbReference type="PROSITE" id="PS51419">
    <property type="entry name" value="RAB"/>
    <property type="match status" value="1"/>
</dbReference>
<dbReference type="NCBIfam" id="TIGR00231">
    <property type="entry name" value="small_GTP"/>
    <property type="match status" value="1"/>
</dbReference>
<dbReference type="InterPro" id="IPR005225">
    <property type="entry name" value="Small_GTP-bd"/>
</dbReference>
<accession>A0ABV2AHY2</accession>
<reference evidence="5 6" key="1">
    <citation type="journal article" date="2024" name="BMC Biol.">
        <title>Comparative genomics of Ascetosporea gives new insight into the evolutionary basis for animal parasitism in Rhizaria.</title>
        <authorList>
            <person name="Hiltunen Thoren M."/>
            <person name="Onut-Brannstrom I."/>
            <person name="Alfjorden A."/>
            <person name="Peckova H."/>
            <person name="Swords F."/>
            <person name="Hooper C."/>
            <person name="Holzer A.S."/>
            <person name="Bass D."/>
            <person name="Burki F."/>
        </authorList>
    </citation>
    <scope>NUCLEOTIDE SEQUENCE [LARGE SCALE GENOMIC DNA]</scope>
    <source>
        <strain evidence="5">20-A016</strain>
    </source>
</reference>
<dbReference type="SUPFAM" id="SSF52540">
    <property type="entry name" value="P-loop containing nucleoside triphosphate hydrolases"/>
    <property type="match status" value="1"/>
</dbReference>
<protein>
    <submittedName>
        <fullName evidence="5">Ras- protein Rab-8B</fullName>
    </submittedName>
</protein>
<dbReference type="Pfam" id="PF00071">
    <property type="entry name" value="Ras"/>
    <property type="match status" value="1"/>
</dbReference>
<keyword evidence="2" id="KW-0547">Nucleotide-binding</keyword>
<evidence type="ECO:0000256" key="4">
    <source>
        <dbReference type="ARBA" id="ARBA00023288"/>
    </source>
</evidence>
<dbReference type="SMART" id="SM00174">
    <property type="entry name" value="RHO"/>
    <property type="match status" value="1"/>
</dbReference>
<keyword evidence="3" id="KW-0342">GTP-binding</keyword>
<comment type="similarity">
    <text evidence="1">Belongs to the small GTPase superfamily. Rab family.</text>
</comment>
<keyword evidence="6" id="KW-1185">Reference proteome</keyword>
<organism evidence="5 6">
    <name type="scientific">Bonamia ostreae</name>
    <dbReference type="NCBI Taxonomy" id="126728"/>
    <lineage>
        <taxon>Eukaryota</taxon>
        <taxon>Sar</taxon>
        <taxon>Rhizaria</taxon>
        <taxon>Endomyxa</taxon>
        <taxon>Ascetosporea</taxon>
        <taxon>Haplosporida</taxon>
        <taxon>Bonamia</taxon>
    </lineage>
</organism>
<dbReference type="CDD" id="cd00154">
    <property type="entry name" value="Rab"/>
    <property type="match status" value="1"/>
</dbReference>
<dbReference type="InterPro" id="IPR001806">
    <property type="entry name" value="Small_GTPase"/>
</dbReference>
<comment type="caution">
    <text evidence="5">The sequence shown here is derived from an EMBL/GenBank/DDBJ whole genome shotgun (WGS) entry which is preliminary data.</text>
</comment>
<name>A0ABV2AHY2_9EUKA</name>
<dbReference type="InterPro" id="IPR050305">
    <property type="entry name" value="Small_GTPase_Rab"/>
</dbReference>
<dbReference type="SMART" id="SM00176">
    <property type="entry name" value="RAN"/>
    <property type="match status" value="1"/>
</dbReference>
<dbReference type="PROSITE" id="PS51421">
    <property type="entry name" value="RAS"/>
    <property type="match status" value="1"/>
</dbReference>
<dbReference type="Proteomes" id="UP001439008">
    <property type="component" value="Unassembled WGS sequence"/>
</dbReference>
<keyword evidence="4" id="KW-0449">Lipoprotein</keyword>
<evidence type="ECO:0000313" key="5">
    <source>
        <dbReference type="EMBL" id="MES1919295.1"/>
    </source>
</evidence>
<proteinExistence type="inferred from homology"/>
<sequence length="202" mass="23066">MASKTKFDQLFKIVTIGDSAVGKSSVLIKFTEDIFDIDKTATIGVDFKTKNIQIDGKIVKLQIWDTAGQERFRTITNTYYRDSDGIILMFDVTNRKTFENVQGWISNIKKNAPDYISVVLIGNKIDLEEKRQVKTSEGKELAAEHNYPYIETSAFNSTNVQKCFFQIANMVNEKKKSLKIEKPETLKIDDEEALNKKSKKCC</sequence>
<dbReference type="PRINTS" id="PR00449">
    <property type="entry name" value="RASTRNSFRMNG"/>
</dbReference>
<evidence type="ECO:0000256" key="1">
    <source>
        <dbReference type="ARBA" id="ARBA00006270"/>
    </source>
</evidence>
<dbReference type="SMART" id="SM00173">
    <property type="entry name" value="RAS"/>
    <property type="match status" value="1"/>
</dbReference>
<dbReference type="SMART" id="SM00175">
    <property type="entry name" value="RAB"/>
    <property type="match status" value="1"/>
</dbReference>
<dbReference type="PANTHER" id="PTHR47980">
    <property type="entry name" value="LD44762P"/>
    <property type="match status" value="1"/>
</dbReference>
<evidence type="ECO:0000313" key="6">
    <source>
        <dbReference type="Proteomes" id="UP001439008"/>
    </source>
</evidence>
<evidence type="ECO:0000256" key="3">
    <source>
        <dbReference type="ARBA" id="ARBA00023134"/>
    </source>
</evidence>
<dbReference type="PROSITE" id="PS51420">
    <property type="entry name" value="RHO"/>
    <property type="match status" value="1"/>
</dbReference>